<feature type="transmembrane region" description="Helical" evidence="10">
    <location>
        <begin position="358"/>
        <end position="378"/>
    </location>
</feature>
<dbReference type="GO" id="GO:0015297">
    <property type="term" value="F:antiporter activity"/>
    <property type="evidence" value="ECO:0007669"/>
    <property type="project" value="UniProtKB-KW"/>
</dbReference>
<dbReference type="InterPro" id="IPR050222">
    <property type="entry name" value="MATE_MdtK"/>
</dbReference>
<protein>
    <recommendedName>
        <fullName evidence="9">Multidrug-efflux transporter</fullName>
    </recommendedName>
</protein>
<dbReference type="RefSeq" id="WP_074641914.1">
    <property type="nucleotide sequence ID" value="NZ_FOFU01000002.1"/>
</dbReference>
<feature type="transmembrane region" description="Helical" evidence="10">
    <location>
        <begin position="21"/>
        <end position="40"/>
    </location>
</feature>
<proteinExistence type="predicted"/>
<reference evidence="11 12" key="1">
    <citation type="submission" date="2016-10" db="EMBL/GenBank/DDBJ databases">
        <authorList>
            <person name="de Groot N.N."/>
        </authorList>
    </citation>
    <scope>NUCLEOTIDE SEQUENCE [LARGE SCALE GENOMIC DNA]</scope>
    <source>
        <strain evidence="11 12">B25</strain>
    </source>
</reference>
<dbReference type="CDD" id="cd13138">
    <property type="entry name" value="MATE_yoeA_like"/>
    <property type="match status" value="1"/>
</dbReference>
<evidence type="ECO:0000256" key="4">
    <source>
        <dbReference type="ARBA" id="ARBA00022475"/>
    </source>
</evidence>
<keyword evidence="6 10" id="KW-1133">Transmembrane helix</keyword>
<dbReference type="AlphaFoldDB" id="A0A1H9DKB6"/>
<feature type="transmembrane region" description="Helical" evidence="10">
    <location>
        <begin position="92"/>
        <end position="113"/>
    </location>
</feature>
<dbReference type="PANTHER" id="PTHR43298">
    <property type="entry name" value="MULTIDRUG RESISTANCE PROTEIN NORM-RELATED"/>
    <property type="match status" value="1"/>
</dbReference>
<accession>A0A1H9DKB6</accession>
<keyword evidence="2" id="KW-0813">Transport</keyword>
<keyword evidence="7" id="KW-0406">Ion transport</keyword>
<evidence type="ECO:0000256" key="8">
    <source>
        <dbReference type="ARBA" id="ARBA00023136"/>
    </source>
</evidence>
<evidence type="ECO:0000256" key="3">
    <source>
        <dbReference type="ARBA" id="ARBA00022449"/>
    </source>
</evidence>
<dbReference type="Pfam" id="PF01554">
    <property type="entry name" value="MatE"/>
    <property type="match status" value="2"/>
</dbReference>
<evidence type="ECO:0000256" key="10">
    <source>
        <dbReference type="SAM" id="Phobius"/>
    </source>
</evidence>
<evidence type="ECO:0000256" key="2">
    <source>
        <dbReference type="ARBA" id="ARBA00022448"/>
    </source>
</evidence>
<feature type="transmembrane region" description="Helical" evidence="10">
    <location>
        <begin position="192"/>
        <end position="213"/>
    </location>
</feature>
<dbReference type="EMBL" id="FOFU01000002">
    <property type="protein sequence ID" value="SEQ13950.1"/>
    <property type="molecule type" value="Genomic_DNA"/>
</dbReference>
<feature type="transmembrane region" description="Helical" evidence="10">
    <location>
        <begin position="60"/>
        <end position="80"/>
    </location>
</feature>
<dbReference type="PANTHER" id="PTHR43298:SF2">
    <property type="entry name" value="FMN_FAD EXPORTER YEEO-RELATED"/>
    <property type="match status" value="1"/>
</dbReference>
<evidence type="ECO:0000256" key="6">
    <source>
        <dbReference type="ARBA" id="ARBA00022989"/>
    </source>
</evidence>
<organism evidence="11 12">
    <name type="scientific">Treponema bryantii</name>
    <dbReference type="NCBI Taxonomy" id="163"/>
    <lineage>
        <taxon>Bacteria</taxon>
        <taxon>Pseudomonadati</taxon>
        <taxon>Spirochaetota</taxon>
        <taxon>Spirochaetia</taxon>
        <taxon>Spirochaetales</taxon>
        <taxon>Treponemataceae</taxon>
        <taxon>Treponema</taxon>
    </lineage>
</organism>
<keyword evidence="5 10" id="KW-0812">Transmembrane</keyword>
<dbReference type="OrthoDB" id="9806302at2"/>
<feature type="transmembrane region" description="Helical" evidence="10">
    <location>
        <begin position="133"/>
        <end position="154"/>
    </location>
</feature>
<gene>
    <name evidence="11" type="ORF">SAMN04487977_102610</name>
</gene>
<dbReference type="STRING" id="163.SAMN04487775_101225"/>
<feature type="transmembrane region" description="Helical" evidence="10">
    <location>
        <begin position="385"/>
        <end position="404"/>
    </location>
</feature>
<feature type="transmembrane region" description="Helical" evidence="10">
    <location>
        <begin position="410"/>
        <end position="436"/>
    </location>
</feature>
<evidence type="ECO:0000313" key="11">
    <source>
        <dbReference type="EMBL" id="SEQ13950.1"/>
    </source>
</evidence>
<dbReference type="GO" id="GO:0042910">
    <property type="term" value="F:xenobiotic transmembrane transporter activity"/>
    <property type="evidence" value="ECO:0007669"/>
    <property type="project" value="InterPro"/>
</dbReference>
<evidence type="ECO:0000313" key="12">
    <source>
        <dbReference type="Proteomes" id="UP000182360"/>
    </source>
</evidence>
<evidence type="ECO:0000256" key="9">
    <source>
        <dbReference type="ARBA" id="ARBA00031636"/>
    </source>
</evidence>
<sequence>MTKNLTEGSILKNIVVFSLPYLLSYFLQTLYGMADLFLAGQFNGADVISAVSIGSQVMHMFTVIIVGLAMGGTVLIGQAVGAKDSKRASKIIGNTVTFFLIFSAVITVILLLACRGIVSLIQTPPESVEQTVLYLRICFIGIPFIVAYNVIASIFRGMGDSKSPMIFVIIACTLNIILDYIFMGVLGMKAEGAAIATVIAQAVSVIISLIAIVRSKSLKLTKEDFKLQQDALVPILKIGVPVACQDGFVQISFMLITVIANRRGVNVAAAVGIVEKIICFLFLIPSSMLSTVSAIAAQNIGAGYYDRARKTLYAGTAIATGIGLIFAVSLQFVLHPLIALFTREEVVINLGTQYLKSYVFDCVFAAIHFCFSGYFCAMGKSILSFIHNVTSIILVRIPGAWLASKYWPETLFPMGCAAPLGSLLSAVICVIAFIWLNQKKVQKL</sequence>
<dbReference type="GO" id="GO:0005886">
    <property type="term" value="C:plasma membrane"/>
    <property type="evidence" value="ECO:0007669"/>
    <property type="project" value="UniProtKB-SubCell"/>
</dbReference>
<evidence type="ECO:0000256" key="5">
    <source>
        <dbReference type="ARBA" id="ARBA00022692"/>
    </source>
</evidence>
<dbReference type="InterPro" id="IPR002528">
    <property type="entry name" value="MATE_fam"/>
</dbReference>
<evidence type="ECO:0000256" key="7">
    <source>
        <dbReference type="ARBA" id="ARBA00023065"/>
    </source>
</evidence>
<dbReference type="InterPro" id="IPR048279">
    <property type="entry name" value="MdtK-like"/>
</dbReference>
<feature type="transmembrane region" description="Helical" evidence="10">
    <location>
        <begin position="312"/>
        <end position="338"/>
    </location>
</feature>
<evidence type="ECO:0000256" key="1">
    <source>
        <dbReference type="ARBA" id="ARBA00004651"/>
    </source>
</evidence>
<keyword evidence="8 10" id="KW-0472">Membrane</keyword>
<dbReference type="Proteomes" id="UP000182360">
    <property type="component" value="Unassembled WGS sequence"/>
</dbReference>
<keyword evidence="4" id="KW-1003">Cell membrane</keyword>
<dbReference type="NCBIfam" id="TIGR00797">
    <property type="entry name" value="matE"/>
    <property type="match status" value="1"/>
</dbReference>
<feature type="transmembrane region" description="Helical" evidence="10">
    <location>
        <begin position="166"/>
        <end position="186"/>
    </location>
</feature>
<dbReference type="PIRSF" id="PIRSF006603">
    <property type="entry name" value="DinF"/>
    <property type="match status" value="1"/>
</dbReference>
<dbReference type="GO" id="GO:0006811">
    <property type="term" value="P:monoatomic ion transport"/>
    <property type="evidence" value="ECO:0007669"/>
    <property type="project" value="UniProtKB-KW"/>
</dbReference>
<name>A0A1H9DKB6_9SPIR</name>
<comment type="subcellular location">
    <subcellularLocation>
        <location evidence="1">Cell membrane</location>
        <topology evidence="1">Multi-pass membrane protein</topology>
    </subcellularLocation>
</comment>
<keyword evidence="12" id="KW-1185">Reference proteome</keyword>
<keyword evidence="3" id="KW-0050">Antiport</keyword>